<accession>A0A1K1M0E3</accession>
<feature type="transmembrane region" description="Helical" evidence="1">
    <location>
        <begin position="68"/>
        <end position="87"/>
    </location>
</feature>
<dbReference type="RefSeq" id="WP_072301930.1">
    <property type="nucleotide sequence ID" value="NZ_FPIY01000001.1"/>
</dbReference>
<keyword evidence="1" id="KW-1133">Transmembrane helix</keyword>
<name>A0A1K1M0E3_9FLAO</name>
<dbReference type="STRING" id="76595.SAMN05660313_00236"/>
<feature type="transmembrane region" description="Helical" evidence="1">
    <location>
        <begin position="93"/>
        <end position="109"/>
    </location>
</feature>
<keyword evidence="1" id="KW-0472">Membrane</keyword>
<organism evidence="2 3">
    <name type="scientific">Cellulophaga fucicola</name>
    <dbReference type="NCBI Taxonomy" id="76595"/>
    <lineage>
        <taxon>Bacteria</taxon>
        <taxon>Pseudomonadati</taxon>
        <taxon>Bacteroidota</taxon>
        <taxon>Flavobacteriia</taxon>
        <taxon>Flavobacteriales</taxon>
        <taxon>Flavobacteriaceae</taxon>
        <taxon>Cellulophaga</taxon>
    </lineage>
</organism>
<keyword evidence="1" id="KW-0812">Transmembrane</keyword>
<evidence type="ECO:0000313" key="2">
    <source>
        <dbReference type="EMBL" id="SFW16629.1"/>
    </source>
</evidence>
<reference evidence="3" key="1">
    <citation type="submission" date="2016-11" db="EMBL/GenBank/DDBJ databases">
        <authorList>
            <person name="Varghese N."/>
            <person name="Submissions S."/>
        </authorList>
    </citation>
    <scope>NUCLEOTIDE SEQUENCE [LARGE SCALE GENOMIC DNA]</scope>
    <source>
        <strain evidence="3">DSM 24786</strain>
    </source>
</reference>
<feature type="transmembrane region" description="Helical" evidence="1">
    <location>
        <begin position="121"/>
        <end position="139"/>
    </location>
</feature>
<dbReference type="AlphaFoldDB" id="A0A1K1M0E3"/>
<dbReference type="OrthoDB" id="1439339at2"/>
<feature type="transmembrane region" description="Helical" evidence="1">
    <location>
        <begin position="206"/>
        <end position="225"/>
    </location>
</feature>
<feature type="transmembrane region" description="Helical" evidence="1">
    <location>
        <begin position="21"/>
        <end position="37"/>
    </location>
</feature>
<evidence type="ECO:0000313" key="3">
    <source>
        <dbReference type="Proteomes" id="UP000183257"/>
    </source>
</evidence>
<feature type="transmembrane region" description="Helical" evidence="1">
    <location>
        <begin position="43"/>
        <end position="61"/>
    </location>
</feature>
<sequence>MLTKFLTALNKKDALLFNEKPLTISLKLIIIVLLMYMNDNNYLAIFMPVFLVPPLLFKNILQNKYYWALLALISAIFYLILDLVAYVPNHKHIFAYAIIAVAIVLFFSKEENKIYMLSYQAKIIIGLCFLFATIGKFLAPEFLNGSFFEFTNTTDPRFFGVTSILNNIDILSLKANESNLDLLINTVNPKDSFNLLSNVSISSSSFFLSYWTIFIEGMIAITFCLPNKYKLAQFRNWFLIIFIFSTYPIATVKGFAIILSALGFIQSIEDNKITKFSKFYLVVFVLLPLTDIPFSRLFNLFI</sequence>
<proteinExistence type="predicted"/>
<gene>
    <name evidence="2" type="ORF">SAMN05660313_00236</name>
</gene>
<dbReference type="Proteomes" id="UP000183257">
    <property type="component" value="Unassembled WGS sequence"/>
</dbReference>
<feature type="transmembrane region" description="Helical" evidence="1">
    <location>
        <begin position="237"/>
        <end position="259"/>
    </location>
</feature>
<evidence type="ECO:0000256" key="1">
    <source>
        <dbReference type="SAM" id="Phobius"/>
    </source>
</evidence>
<feature type="transmembrane region" description="Helical" evidence="1">
    <location>
        <begin position="279"/>
        <end position="298"/>
    </location>
</feature>
<keyword evidence="3" id="KW-1185">Reference proteome</keyword>
<protein>
    <submittedName>
        <fullName evidence="2">Uncharacterized protein</fullName>
    </submittedName>
</protein>
<dbReference type="EMBL" id="FPIY01000001">
    <property type="protein sequence ID" value="SFW16629.1"/>
    <property type="molecule type" value="Genomic_DNA"/>
</dbReference>